<dbReference type="InterPro" id="IPR017925">
    <property type="entry name" value="DHFR_CS"/>
</dbReference>
<dbReference type="PROSITE" id="PS00075">
    <property type="entry name" value="DHFR_1"/>
    <property type="match status" value="1"/>
</dbReference>
<dbReference type="GO" id="GO:0050661">
    <property type="term" value="F:NADP binding"/>
    <property type="evidence" value="ECO:0007669"/>
    <property type="project" value="InterPro"/>
</dbReference>
<evidence type="ECO:0000259" key="9">
    <source>
        <dbReference type="PROSITE" id="PS51330"/>
    </source>
</evidence>
<evidence type="ECO:0000256" key="5">
    <source>
        <dbReference type="ARBA" id="ARBA00022857"/>
    </source>
</evidence>
<evidence type="ECO:0000256" key="3">
    <source>
        <dbReference type="ARBA" id="ARBA00012856"/>
    </source>
</evidence>
<dbReference type="UniPathway" id="UPA00077">
    <property type="reaction ID" value="UER00158"/>
</dbReference>
<feature type="domain" description="DHFR" evidence="9">
    <location>
        <begin position="10"/>
        <end position="177"/>
    </location>
</feature>
<comment type="similarity">
    <text evidence="2 8">Belongs to the dihydrofolate reductase family.</text>
</comment>
<dbReference type="PRINTS" id="PR00070">
    <property type="entry name" value="DHFR"/>
</dbReference>
<dbReference type="Gene3D" id="3.40.430.10">
    <property type="entry name" value="Dihydrofolate Reductase, subunit A"/>
    <property type="match status" value="1"/>
</dbReference>
<gene>
    <name evidence="10" type="ORF">GGR33_001230</name>
</gene>
<evidence type="ECO:0000256" key="8">
    <source>
        <dbReference type="RuleBase" id="RU004474"/>
    </source>
</evidence>
<dbReference type="GO" id="GO:0046452">
    <property type="term" value="P:dihydrofolate metabolic process"/>
    <property type="evidence" value="ECO:0007669"/>
    <property type="project" value="TreeGrafter"/>
</dbReference>
<sequence>MKPIERPMPSISYIVARSRPGDVIGCENQLPWRIRTDMRFFRKVTENHVVIMGRKTFESLGRPLPNRINIILSRSNEADGKDLFWATNREMALFLADTHSILKEKSEIIVIGGAQIYKIFSDLFTKIYLTEVFHQIENGDAHFTERFDKRYWAVTESQSWPASDHDQYPFEINVLERRNKYVRHREISDFYVGNQKDKVSSFLPVLADKLSKPTPEENRQAILPLKVA</sequence>
<dbReference type="GO" id="GO:0046655">
    <property type="term" value="P:folic acid metabolic process"/>
    <property type="evidence" value="ECO:0007669"/>
    <property type="project" value="TreeGrafter"/>
</dbReference>
<proteinExistence type="inferred from homology"/>
<comment type="function">
    <text evidence="7">Key enzyme in folate metabolism. Catalyzes an essential reaction for de novo glycine and purine synthesis, and for DNA precursor synthesis.</text>
</comment>
<evidence type="ECO:0000313" key="11">
    <source>
        <dbReference type="Proteomes" id="UP000517759"/>
    </source>
</evidence>
<evidence type="ECO:0000256" key="6">
    <source>
        <dbReference type="ARBA" id="ARBA00023002"/>
    </source>
</evidence>
<dbReference type="PANTHER" id="PTHR48069:SF3">
    <property type="entry name" value="DIHYDROFOLATE REDUCTASE"/>
    <property type="match status" value="1"/>
</dbReference>
<comment type="pathway">
    <text evidence="1">Cofactor biosynthesis; tetrahydrofolate biosynthesis; 5,6,7,8-tetrahydrofolate from 7,8-dihydrofolate: step 1/1.</text>
</comment>
<comment type="caution">
    <text evidence="10">The sequence shown here is derived from an EMBL/GenBank/DDBJ whole genome shotgun (WGS) entry which is preliminary data.</text>
</comment>
<name>A0A7W6F5W8_9HYPH</name>
<keyword evidence="6 10" id="KW-0560">Oxidoreductase</keyword>
<dbReference type="PROSITE" id="PS51330">
    <property type="entry name" value="DHFR_2"/>
    <property type="match status" value="1"/>
</dbReference>
<dbReference type="GO" id="GO:0046654">
    <property type="term" value="P:tetrahydrofolate biosynthetic process"/>
    <property type="evidence" value="ECO:0007669"/>
    <property type="project" value="UniProtKB-UniPathway"/>
</dbReference>
<evidence type="ECO:0000313" key="10">
    <source>
        <dbReference type="EMBL" id="MBB3901744.1"/>
    </source>
</evidence>
<evidence type="ECO:0000256" key="2">
    <source>
        <dbReference type="ARBA" id="ARBA00009539"/>
    </source>
</evidence>
<dbReference type="GO" id="GO:0005829">
    <property type="term" value="C:cytosol"/>
    <property type="evidence" value="ECO:0007669"/>
    <property type="project" value="TreeGrafter"/>
</dbReference>
<protein>
    <recommendedName>
        <fullName evidence="3">dihydrofolate reductase</fullName>
        <ecNumber evidence="3">1.5.1.3</ecNumber>
    </recommendedName>
</protein>
<dbReference type="SUPFAM" id="SSF53597">
    <property type="entry name" value="Dihydrofolate reductase-like"/>
    <property type="match status" value="1"/>
</dbReference>
<keyword evidence="4" id="KW-0554">One-carbon metabolism</keyword>
<dbReference type="EMBL" id="JACIDN010000002">
    <property type="protein sequence ID" value="MBB3901744.1"/>
    <property type="molecule type" value="Genomic_DNA"/>
</dbReference>
<accession>A0A7W6F5W8</accession>
<dbReference type="GO" id="GO:0004146">
    <property type="term" value="F:dihydrofolate reductase activity"/>
    <property type="evidence" value="ECO:0007669"/>
    <property type="project" value="UniProtKB-EC"/>
</dbReference>
<dbReference type="GO" id="GO:0006730">
    <property type="term" value="P:one-carbon metabolic process"/>
    <property type="evidence" value="ECO:0007669"/>
    <property type="project" value="UniProtKB-KW"/>
</dbReference>
<evidence type="ECO:0000256" key="1">
    <source>
        <dbReference type="ARBA" id="ARBA00004903"/>
    </source>
</evidence>
<evidence type="ECO:0000256" key="4">
    <source>
        <dbReference type="ARBA" id="ARBA00022563"/>
    </source>
</evidence>
<organism evidence="10 11">
    <name type="scientific">Methylobacterium brachythecii</name>
    <dbReference type="NCBI Taxonomy" id="1176177"/>
    <lineage>
        <taxon>Bacteria</taxon>
        <taxon>Pseudomonadati</taxon>
        <taxon>Pseudomonadota</taxon>
        <taxon>Alphaproteobacteria</taxon>
        <taxon>Hyphomicrobiales</taxon>
        <taxon>Methylobacteriaceae</taxon>
        <taxon>Methylobacterium</taxon>
    </lineage>
</organism>
<dbReference type="PANTHER" id="PTHR48069">
    <property type="entry name" value="DIHYDROFOLATE REDUCTASE"/>
    <property type="match status" value="1"/>
</dbReference>
<dbReference type="InterPro" id="IPR001796">
    <property type="entry name" value="DHFR_dom"/>
</dbReference>
<dbReference type="AlphaFoldDB" id="A0A7W6F5W8"/>
<keyword evidence="5" id="KW-0521">NADP</keyword>
<dbReference type="Pfam" id="PF00186">
    <property type="entry name" value="DHFR_1"/>
    <property type="match status" value="1"/>
</dbReference>
<dbReference type="InterPro" id="IPR012259">
    <property type="entry name" value="DHFR"/>
</dbReference>
<dbReference type="Proteomes" id="UP000517759">
    <property type="component" value="Unassembled WGS sequence"/>
</dbReference>
<dbReference type="EC" id="1.5.1.3" evidence="3"/>
<evidence type="ECO:0000256" key="7">
    <source>
        <dbReference type="ARBA" id="ARBA00025067"/>
    </source>
</evidence>
<dbReference type="CDD" id="cd00209">
    <property type="entry name" value="DHFR"/>
    <property type="match status" value="1"/>
</dbReference>
<reference evidence="10 11" key="1">
    <citation type="submission" date="2020-08" db="EMBL/GenBank/DDBJ databases">
        <title>Genomic Encyclopedia of Type Strains, Phase IV (KMG-IV): sequencing the most valuable type-strain genomes for metagenomic binning, comparative biology and taxonomic classification.</title>
        <authorList>
            <person name="Goeker M."/>
        </authorList>
    </citation>
    <scope>NUCLEOTIDE SEQUENCE [LARGE SCALE GENOMIC DNA]</scope>
    <source>
        <strain evidence="10 11">DSM 24105</strain>
    </source>
</reference>
<dbReference type="InterPro" id="IPR024072">
    <property type="entry name" value="DHFR-like_dom_sf"/>
</dbReference>
<dbReference type="RefSeq" id="WP_183502915.1">
    <property type="nucleotide sequence ID" value="NZ_BSPG01000008.1"/>
</dbReference>